<organism evidence="1 2">
    <name type="scientific">[Ruminococcus] lactaris</name>
    <dbReference type="NCBI Taxonomy" id="46228"/>
    <lineage>
        <taxon>Bacteria</taxon>
        <taxon>Bacillati</taxon>
        <taxon>Bacillota</taxon>
        <taxon>Clostridia</taxon>
        <taxon>Lachnospirales</taxon>
        <taxon>Lachnospiraceae</taxon>
        <taxon>Mediterraneibacter</taxon>
    </lineage>
</organism>
<evidence type="ECO:0000313" key="2">
    <source>
        <dbReference type="Proteomes" id="UP000260793"/>
    </source>
</evidence>
<dbReference type="RefSeq" id="WP_117687702.1">
    <property type="nucleotide sequence ID" value="NZ_QSQN01000005.1"/>
</dbReference>
<comment type="caution">
    <text evidence="1">The sequence shown here is derived from an EMBL/GenBank/DDBJ whole genome shotgun (WGS) entry which is preliminary data.</text>
</comment>
<reference evidence="1 2" key="1">
    <citation type="submission" date="2018-08" db="EMBL/GenBank/DDBJ databases">
        <title>A genome reference for cultivated species of the human gut microbiota.</title>
        <authorList>
            <person name="Zou Y."/>
            <person name="Xue W."/>
            <person name="Luo G."/>
        </authorList>
    </citation>
    <scope>NUCLEOTIDE SEQUENCE [LARGE SCALE GENOMIC DNA]</scope>
    <source>
        <strain evidence="1 2">TF11-7</strain>
    </source>
</reference>
<dbReference type="Proteomes" id="UP000260793">
    <property type="component" value="Unassembled WGS sequence"/>
</dbReference>
<gene>
    <name evidence="1" type="ORF">DXD17_02600</name>
</gene>
<name>A0A3E4LWY2_9FIRM</name>
<evidence type="ECO:0000313" key="1">
    <source>
        <dbReference type="EMBL" id="RGK41939.1"/>
    </source>
</evidence>
<protein>
    <submittedName>
        <fullName evidence="1">Uncharacterized protein</fullName>
    </submittedName>
</protein>
<proteinExistence type="predicted"/>
<accession>A0A3E4LWY2</accession>
<sequence>MMGYRQMHQLCCDVWKLYQKFFQQDLELFADAADKIAEKYKHDPVAEKMILAVAEELERGDTH</sequence>
<dbReference type="AlphaFoldDB" id="A0A3E4LWY2"/>
<dbReference type="EMBL" id="QSQN01000005">
    <property type="protein sequence ID" value="RGK41939.1"/>
    <property type="molecule type" value="Genomic_DNA"/>
</dbReference>